<sequence>MSFRMMCKYLVRLQPAVARGPVSVVRDRGFIHSGTYFPRNTSPLDGDGILQGVASDLDSFTRAHCSLVKSAPNRAVGSMPIWRINQATVKLPTNMTNQQCSRRRWLLLNVVFFRKGVGTGGGDYSALDPTVLDWFGFSLKINGRSAFNFDELRHTTCRFIREQSHDPRNLPPPQYSGYRPSWQTLPSLPQDLHIKANIKIEDNALNPNSTTSLQFPFARYVYICGTISEEVMSAEKPNQLRPDTVFPVARHRLKKGKPAHRAGVRKYIQHQVPIRALGEALRRMSFPSRFHLAHLPAADVSAFTLPAEAM</sequence>
<dbReference type="AlphaFoldDB" id="A0AAD7MCS6"/>
<keyword evidence="2" id="KW-1185">Reference proteome</keyword>
<comment type="caution">
    <text evidence="1">The sequence shown here is derived from an EMBL/GenBank/DDBJ whole genome shotgun (WGS) entry which is preliminary data.</text>
</comment>
<reference evidence="1" key="1">
    <citation type="submission" date="2023-03" db="EMBL/GenBank/DDBJ databases">
        <title>Massive genome expansion in bonnet fungi (Mycena s.s.) driven by repeated elements and novel gene families across ecological guilds.</title>
        <authorList>
            <consortium name="Lawrence Berkeley National Laboratory"/>
            <person name="Harder C.B."/>
            <person name="Miyauchi S."/>
            <person name="Viragh M."/>
            <person name="Kuo A."/>
            <person name="Thoen E."/>
            <person name="Andreopoulos B."/>
            <person name="Lu D."/>
            <person name="Skrede I."/>
            <person name="Drula E."/>
            <person name="Henrissat B."/>
            <person name="Morin E."/>
            <person name="Kohler A."/>
            <person name="Barry K."/>
            <person name="LaButti K."/>
            <person name="Morin E."/>
            <person name="Salamov A."/>
            <person name="Lipzen A."/>
            <person name="Mereny Z."/>
            <person name="Hegedus B."/>
            <person name="Baldrian P."/>
            <person name="Stursova M."/>
            <person name="Weitz H."/>
            <person name="Taylor A."/>
            <person name="Grigoriev I.V."/>
            <person name="Nagy L.G."/>
            <person name="Martin F."/>
            <person name="Kauserud H."/>
        </authorList>
    </citation>
    <scope>NUCLEOTIDE SEQUENCE</scope>
    <source>
        <strain evidence="1">CBHHK067</strain>
    </source>
</reference>
<proteinExistence type="predicted"/>
<organism evidence="1 2">
    <name type="scientific">Mycena rosella</name>
    <name type="common">Pink bonnet</name>
    <name type="synonym">Agaricus rosellus</name>
    <dbReference type="NCBI Taxonomy" id="1033263"/>
    <lineage>
        <taxon>Eukaryota</taxon>
        <taxon>Fungi</taxon>
        <taxon>Dikarya</taxon>
        <taxon>Basidiomycota</taxon>
        <taxon>Agaricomycotina</taxon>
        <taxon>Agaricomycetes</taxon>
        <taxon>Agaricomycetidae</taxon>
        <taxon>Agaricales</taxon>
        <taxon>Marasmiineae</taxon>
        <taxon>Mycenaceae</taxon>
        <taxon>Mycena</taxon>
    </lineage>
</organism>
<protein>
    <submittedName>
        <fullName evidence="1">Uncharacterized protein</fullName>
    </submittedName>
</protein>
<dbReference type="EMBL" id="JARKIE010000001">
    <property type="protein sequence ID" value="KAJ7710751.1"/>
    <property type="molecule type" value="Genomic_DNA"/>
</dbReference>
<accession>A0AAD7MCS6</accession>
<evidence type="ECO:0000313" key="1">
    <source>
        <dbReference type="EMBL" id="KAJ7710751.1"/>
    </source>
</evidence>
<dbReference type="Proteomes" id="UP001221757">
    <property type="component" value="Unassembled WGS sequence"/>
</dbReference>
<name>A0AAD7MCS6_MYCRO</name>
<evidence type="ECO:0000313" key="2">
    <source>
        <dbReference type="Proteomes" id="UP001221757"/>
    </source>
</evidence>
<gene>
    <name evidence="1" type="ORF">B0H17DRAFT_1123864</name>
</gene>